<feature type="region of interest" description="Disordered" evidence="4">
    <location>
        <begin position="78"/>
        <end position="107"/>
    </location>
</feature>
<comment type="caution">
    <text evidence="6">The sequence shown here is derived from an EMBL/GenBank/DDBJ whole genome shotgun (WGS) entry which is preliminary data.</text>
</comment>
<dbReference type="Proteomes" id="UP000727407">
    <property type="component" value="Unassembled WGS sequence"/>
</dbReference>
<dbReference type="PROSITE" id="PS50892">
    <property type="entry name" value="V_SNARE"/>
    <property type="match status" value="2"/>
</dbReference>
<dbReference type="Pfam" id="PF00957">
    <property type="entry name" value="Synaptobrevin"/>
    <property type="match status" value="1"/>
</dbReference>
<feature type="non-terminal residue" evidence="6">
    <location>
        <position position="145"/>
    </location>
</feature>
<dbReference type="SUPFAM" id="SSF58038">
    <property type="entry name" value="SNARE fusion complex"/>
    <property type="match status" value="2"/>
</dbReference>
<comment type="similarity">
    <text evidence="1">Belongs to the synaptobrevin family.</text>
</comment>
<reference evidence="6" key="1">
    <citation type="submission" date="2020-07" db="EMBL/GenBank/DDBJ databases">
        <title>Clarias magur genome sequencing, assembly and annotation.</title>
        <authorList>
            <person name="Kushwaha B."/>
            <person name="Kumar R."/>
            <person name="Das P."/>
            <person name="Joshi C.G."/>
            <person name="Kumar D."/>
            <person name="Nagpure N.S."/>
            <person name="Pandey M."/>
            <person name="Agarwal S."/>
            <person name="Srivastava S."/>
            <person name="Singh M."/>
            <person name="Sahoo L."/>
            <person name="Jayasankar P."/>
            <person name="Meher P.K."/>
            <person name="Koringa P.G."/>
            <person name="Iquebal M.A."/>
            <person name="Das S.P."/>
            <person name="Bit A."/>
            <person name="Patnaik S."/>
            <person name="Patel N."/>
            <person name="Shah T.M."/>
            <person name="Hinsu A."/>
            <person name="Jena J.K."/>
        </authorList>
    </citation>
    <scope>NUCLEOTIDE SEQUENCE</scope>
    <source>
        <strain evidence="6">CIFAMagur01</strain>
        <tissue evidence="6">Testis</tissue>
    </source>
</reference>
<dbReference type="InterPro" id="IPR042855">
    <property type="entry name" value="V_SNARE_CC"/>
</dbReference>
<name>A0A8J4TSX9_CLAMG</name>
<keyword evidence="7" id="KW-1185">Reference proteome</keyword>
<evidence type="ECO:0000313" key="6">
    <source>
        <dbReference type="EMBL" id="KAF5893723.1"/>
    </source>
</evidence>
<dbReference type="InterPro" id="IPR001388">
    <property type="entry name" value="Synaptobrevin-like"/>
</dbReference>
<dbReference type="PANTHER" id="PTHR45701">
    <property type="entry name" value="SYNAPTOBREVIN FAMILY MEMBER"/>
    <property type="match status" value="1"/>
</dbReference>
<evidence type="ECO:0000259" key="5">
    <source>
        <dbReference type="PROSITE" id="PS50892"/>
    </source>
</evidence>
<dbReference type="EMBL" id="QNUK01000416">
    <property type="protein sequence ID" value="KAF5893723.1"/>
    <property type="molecule type" value="Genomic_DNA"/>
</dbReference>
<feature type="non-terminal residue" evidence="6">
    <location>
        <position position="1"/>
    </location>
</feature>
<organism evidence="6 7">
    <name type="scientific">Clarias magur</name>
    <name type="common">Asian catfish</name>
    <name type="synonym">Macropteronotus magur</name>
    <dbReference type="NCBI Taxonomy" id="1594786"/>
    <lineage>
        <taxon>Eukaryota</taxon>
        <taxon>Metazoa</taxon>
        <taxon>Chordata</taxon>
        <taxon>Craniata</taxon>
        <taxon>Vertebrata</taxon>
        <taxon>Euteleostomi</taxon>
        <taxon>Actinopterygii</taxon>
        <taxon>Neopterygii</taxon>
        <taxon>Teleostei</taxon>
        <taxon>Ostariophysi</taxon>
        <taxon>Siluriformes</taxon>
        <taxon>Clariidae</taxon>
        <taxon>Clarias</taxon>
    </lineage>
</organism>
<accession>A0A8J4TSX9</accession>
<evidence type="ECO:0000256" key="3">
    <source>
        <dbReference type="PROSITE-ProRule" id="PRU00290"/>
    </source>
</evidence>
<comment type="subcellular location">
    <subcellularLocation>
        <location evidence="2">Endomembrane system</location>
        <topology evidence="2">Single-pass type IV membrane protein</topology>
    </subcellularLocation>
</comment>
<dbReference type="GO" id="GO:0016192">
    <property type="term" value="P:vesicle-mediated transport"/>
    <property type="evidence" value="ECO:0007669"/>
    <property type="project" value="InterPro"/>
</dbReference>
<proteinExistence type="inferred from homology"/>
<dbReference type="PRINTS" id="PR00219">
    <property type="entry name" value="SYNAPTOBREVN"/>
</dbReference>
<dbReference type="GO" id="GO:0016020">
    <property type="term" value="C:membrane"/>
    <property type="evidence" value="ECO:0007669"/>
    <property type="project" value="InterPro"/>
</dbReference>
<dbReference type="GO" id="GO:0012505">
    <property type="term" value="C:endomembrane system"/>
    <property type="evidence" value="ECO:0007669"/>
    <property type="project" value="UniProtKB-SubCell"/>
</dbReference>
<feature type="domain" description="V-SNARE coiled-coil homology" evidence="5">
    <location>
        <begin position="103"/>
        <end position="145"/>
    </location>
</feature>
<evidence type="ECO:0000256" key="1">
    <source>
        <dbReference type="ARBA" id="ARBA00008025"/>
    </source>
</evidence>
<dbReference type="Gene3D" id="1.20.5.110">
    <property type="match status" value="2"/>
</dbReference>
<dbReference type="AlphaFoldDB" id="A0A8J4TSX9"/>
<feature type="domain" description="V-SNARE coiled-coil homology" evidence="5">
    <location>
        <begin position="22"/>
        <end position="77"/>
    </location>
</feature>
<dbReference type="OrthoDB" id="10584377at2759"/>
<keyword evidence="3" id="KW-0175">Coiled coil</keyword>
<protein>
    <submittedName>
        <fullName evidence="6">Synaptobrevin 2-like</fullName>
    </submittedName>
</protein>
<sequence length="145" mass="16962">LENLMLLSTDRLLHFLVERDSQLQKLREGVEDVRVIVQNNIEKTVEREEKLADLDERADALLRKNKIRALISKDLQREREELTGNNATEKPGADLPKMEKKSRLQQCHGDVEEVQVIIQETMNKVQEREYSLEELDERGEALRKT</sequence>
<evidence type="ECO:0000313" key="7">
    <source>
        <dbReference type="Proteomes" id="UP000727407"/>
    </source>
</evidence>
<evidence type="ECO:0000256" key="4">
    <source>
        <dbReference type="SAM" id="MobiDB-lite"/>
    </source>
</evidence>
<gene>
    <name evidence="6" type="ORF">DAT39_016568</name>
</gene>
<dbReference type="InterPro" id="IPR016444">
    <property type="entry name" value="Synaptobrevin/VAMP"/>
</dbReference>
<evidence type="ECO:0000256" key="2">
    <source>
        <dbReference type="ARBA" id="ARBA00046280"/>
    </source>
</evidence>